<feature type="region of interest" description="Disordered" evidence="7">
    <location>
        <begin position="1417"/>
        <end position="1459"/>
    </location>
</feature>
<feature type="domain" description="PDZ" evidence="11">
    <location>
        <begin position="632"/>
        <end position="714"/>
    </location>
</feature>
<evidence type="ECO:0000256" key="4">
    <source>
        <dbReference type="ARBA" id="ARBA00022490"/>
    </source>
</evidence>
<keyword evidence="6" id="KW-0539">Nucleus</keyword>
<proteinExistence type="inferred from homology"/>
<feature type="region of interest" description="Disordered" evidence="7">
    <location>
        <begin position="1"/>
        <end position="39"/>
    </location>
</feature>
<dbReference type="SUPFAM" id="SSF54236">
    <property type="entry name" value="Ubiquitin-like"/>
    <property type="match status" value="1"/>
</dbReference>
<dbReference type="SMART" id="SM00295">
    <property type="entry name" value="B41"/>
    <property type="match status" value="1"/>
</dbReference>
<dbReference type="PROSITE" id="PS50055">
    <property type="entry name" value="TYR_PHOSPHATASE_PTP"/>
    <property type="match status" value="1"/>
</dbReference>
<dbReference type="InterPro" id="IPR000387">
    <property type="entry name" value="Tyr_Pase_dom"/>
</dbReference>
<dbReference type="InterPro" id="IPR018980">
    <property type="entry name" value="FERM_PH-like_C"/>
</dbReference>
<evidence type="ECO:0000259" key="9">
    <source>
        <dbReference type="PROSITE" id="PS50056"/>
    </source>
</evidence>
<evidence type="ECO:0000256" key="2">
    <source>
        <dbReference type="ARBA" id="ARBA00004245"/>
    </source>
</evidence>
<dbReference type="Pfam" id="PF09380">
    <property type="entry name" value="FERM_C"/>
    <property type="match status" value="1"/>
</dbReference>
<dbReference type="GO" id="GO:0005856">
    <property type="term" value="C:cytoskeleton"/>
    <property type="evidence" value="ECO:0007669"/>
    <property type="project" value="UniProtKB-SubCell"/>
</dbReference>
<evidence type="ECO:0000259" key="8">
    <source>
        <dbReference type="PROSITE" id="PS50055"/>
    </source>
</evidence>
<evidence type="ECO:0000256" key="1">
    <source>
        <dbReference type="ARBA" id="ARBA00004123"/>
    </source>
</evidence>
<dbReference type="Pfam" id="PF00595">
    <property type="entry name" value="PDZ"/>
    <property type="match status" value="5"/>
</dbReference>
<dbReference type="InterPro" id="IPR029071">
    <property type="entry name" value="Ubiquitin-like_domsf"/>
</dbReference>
<dbReference type="InterPro" id="IPR052074">
    <property type="entry name" value="NonRcpt_TyrProt_Phosphatase"/>
</dbReference>
<dbReference type="SUPFAM" id="SSF50156">
    <property type="entry name" value="PDZ domain-like"/>
    <property type="match status" value="5"/>
</dbReference>
<keyword evidence="5" id="KW-0206">Cytoskeleton</keyword>
<evidence type="ECO:0000256" key="6">
    <source>
        <dbReference type="ARBA" id="ARBA00023242"/>
    </source>
</evidence>
<dbReference type="CDD" id="cd00136">
    <property type="entry name" value="PDZ_canonical"/>
    <property type="match status" value="1"/>
</dbReference>
<evidence type="ECO:0000313" key="12">
    <source>
        <dbReference type="EMBL" id="CAF3425217.1"/>
    </source>
</evidence>
<dbReference type="Proteomes" id="UP000663869">
    <property type="component" value="Unassembled WGS sequence"/>
</dbReference>
<name>A0A818BVV9_9BILA</name>
<dbReference type="PROSITE" id="PS00383">
    <property type="entry name" value="TYR_PHOSPHATASE_1"/>
    <property type="match status" value="1"/>
</dbReference>
<organism evidence="12 13">
    <name type="scientific">Rotaria socialis</name>
    <dbReference type="NCBI Taxonomy" id="392032"/>
    <lineage>
        <taxon>Eukaryota</taxon>
        <taxon>Metazoa</taxon>
        <taxon>Spiralia</taxon>
        <taxon>Gnathifera</taxon>
        <taxon>Rotifera</taxon>
        <taxon>Eurotatoria</taxon>
        <taxon>Bdelloidea</taxon>
        <taxon>Philodinida</taxon>
        <taxon>Philodinidae</taxon>
        <taxon>Rotaria</taxon>
    </lineage>
</organism>
<dbReference type="InterPro" id="IPR001478">
    <property type="entry name" value="PDZ"/>
</dbReference>
<dbReference type="PROSITE" id="PS50106">
    <property type="entry name" value="PDZ"/>
    <property type="match status" value="5"/>
</dbReference>
<evidence type="ECO:0000313" key="13">
    <source>
        <dbReference type="Proteomes" id="UP000663869"/>
    </source>
</evidence>
<dbReference type="EMBL" id="CAJNYU010001291">
    <property type="protein sequence ID" value="CAF3425217.1"/>
    <property type="molecule type" value="Genomic_DNA"/>
</dbReference>
<feature type="compositionally biased region" description="Polar residues" evidence="7">
    <location>
        <begin position="1176"/>
        <end position="1185"/>
    </location>
</feature>
<dbReference type="InterPro" id="IPR000242">
    <property type="entry name" value="PTP_cat"/>
</dbReference>
<feature type="domain" description="PDZ" evidence="11">
    <location>
        <begin position="1211"/>
        <end position="1282"/>
    </location>
</feature>
<dbReference type="PANTHER" id="PTHR46900">
    <property type="entry name" value="TYROSINE-PROTEIN PHOSPHATASE NON-RECEPTOR TYPE 13"/>
    <property type="match status" value="1"/>
</dbReference>
<dbReference type="InterPro" id="IPR029021">
    <property type="entry name" value="Prot-tyrosine_phosphatase-like"/>
</dbReference>
<dbReference type="SMART" id="SM00404">
    <property type="entry name" value="PTPc_motif"/>
    <property type="match status" value="1"/>
</dbReference>
<comment type="similarity">
    <text evidence="3">Belongs to the protein-tyrosine phosphatase family. Non-receptor class subfamily.</text>
</comment>
<feature type="compositionally biased region" description="Basic and acidic residues" evidence="7">
    <location>
        <begin position="1"/>
        <end position="14"/>
    </location>
</feature>
<dbReference type="CDD" id="cd00047">
    <property type="entry name" value="PTPc"/>
    <property type="match status" value="1"/>
</dbReference>
<feature type="domain" description="PDZ" evidence="11">
    <location>
        <begin position="923"/>
        <end position="1005"/>
    </location>
</feature>
<feature type="region of interest" description="Disordered" evidence="7">
    <location>
        <begin position="1176"/>
        <end position="1197"/>
    </location>
</feature>
<feature type="domain" description="Tyrosine specific protein phosphatases" evidence="9">
    <location>
        <begin position="1735"/>
        <end position="1808"/>
    </location>
</feature>
<dbReference type="PANTHER" id="PTHR46900:SF4">
    <property type="entry name" value="FERM AND PDZ DOMAIN CONTAINING 2"/>
    <property type="match status" value="1"/>
</dbReference>
<dbReference type="InterPro" id="IPR019749">
    <property type="entry name" value="Band_41_domain"/>
</dbReference>
<dbReference type="InterPro" id="IPR000299">
    <property type="entry name" value="FERM_domain"/>
</dbReference>
<dbReference type="InterPro" id="IPR035963">
    <property type="entry name" value="FERM_2"/>
</dbReference>
<evidence type="ECO:0000256" key="7">
    <source>
        <dbReference type="SAM" id="MobiDB-lite"/>
    </source>
</evidence>
<dbReference type="PROSITE" id="PS50057">
    <property type="entry name" value="FERM_3"/>
    <property type="match status" value="1"/>
</dbReference>
<evidence type="ECO:0000256" key="3">
    <source>
        <dbReference type="ARBA" id="ARBA00009649"/>
    </source>
</evidence>
<dbReference type="Gene3D" id="2.30.29.30">
    <property type="entry name" value="Pleckstrin-homology domain (PH domain)/Phosphotyrosine-binding domain (PTB)"/>
    <property type="match status" value="1"/>
</dbReference>
<comment type="caution">
    <text evidence="12">The sequence shown here is derived from an EMBL/GenBank/DDBJ whole genome shotgun (WGS) entry which is preliminary data.</text>
</comment>
<feature type="domain" description="PDZ" evidence="11">
    <location>
        <begin position="1069"/>
        <end position="1136"/>
    </location>
</feature>
<feature type="domain" description="FERM" evidence="10">
    <location>
        <begin position="252"/>
        <end position="548"/>
    </location>
</feature>
<feature type="compositionally biased region" description="Polar residues" evidence="7">
    <location>
        <begin position="19"/>
        <end position="37"/>
    </location>
</feature>
<keyword evidence="4" id="KW-0963">Cytoplasm</keyword>
<evidence type="ECO:0008006" key="14">
    <source>
        <dbReference type="Google" id="ProtNLM"/>
    </source>
</evidence>
<dbReference type="InterPro" id="IPR036034">
    <property type="entry name" value="PDZ_sf"/>
</dbReference>
<evidence type="ECO:0000259" key="11">
    <source>
        <dbReference type="PROSITE" id="PS50106"/>
    </source>
</evidence>
<dbReference type="InterPro" id="IPR016130">
    <property type="entry name" value="Tyr_Pase_AS"/>
</dbReference>
<evidence type="ECO:0000256" key="5">
    <source>
        <dbReference type="ARBA" id="ARBA00023212"/>
    </source>
</evidence>
<dbReference type="GO" id="GO:0004725">
    <property type="term" value="F:protein tyrosine phosphatase activity"/>
    <property type="evidence" value="ECO:0007669"/>
    <property type="project" value="InterPro"/>
</dbReference>
<dbReference type="InterPro" id="IPR011993">
    <property type="entry name" value="PH-like_dom_sf"/>
</dbReference>
<dbReference type="CDD" id="cd14473">
    <property type="entry name" value="FERM_B-lobe"/>
    <property type="match status" value="1"/>
</dbReference>
<dbReference type="Pfam" id="PF00102">
    <property type="entry name" value="Y_phosphatase"/>
    <property type="match status" value="1"/>
</dbReference>
<dbReference type="Pfam" id="PF00373">
    <property type="entry name" value="FERM_M"/>
    <property type="match status" value="1"/>
</dbReference>
<comment type="subcellular location">
    <subcellularLocation>
        <location evidence="2">Cytoplasm</location>
        <location evidence="2">Cytoskeleton</location>
    </subcellularLocation>
    <subcellularLocation>
        <location evidence="1">Nucleus</location>
    </subcellularLocation>
</comment>
<sequence>MSIDTTRYHDDSRKWSRGGSFNSNCRSKQSSHGTGDSDSLMELTDEHVLHLLDQAIDHHDNCNPMSTRRHLPQIPPQLGAMPINDHSQVPTRSAIEDLFQIFENNAEFITMGKRLLNKKRKLEQLRAQLNLPDDLTSEDTVKLLQLRERLKAKRRLPTAFIAPEKASMNKELTTIYRKSSTSMPDLTPAALIDTTNQSSLFDLNASLNSSVYRKRRRKSLFRKQLGPEFVVQPNAKVEKIIVPSRNPFECICQVMVLLPNNNCVRVCCKSNATVRVIYETIVTYADLIEHDLFGLMIMIEDECFFPPMDLKISKLINDAKWKSGQTIYVMQLKIKYFVNDIAVLRHFLTQHFFYLQFRQMILEDAFETNSEQKLSFAALAYQAEYGGLNENEQSPTNFIIEHYGSKDLINEYGTQNLREEIIKRQQIYAELNDVQAEQLFVESVMKLDNYGYHMYKLYKDLKRDDVFLVGIRLEDVSIWQIKNRQQSAKVAYLWDQIERIDFDKKTFSIILKRQASDAKIKYLTNNSKKGKYLFNLCYDTYTFTKSLLLRHNSRYSLLNEPIGDGKFNIKRQTSENENVIFFFNNTVDFVRNGSDAESVDHNVDQTRSRSHENLSTLGKNAPIKSPTIIVYEVDLYKDSHNSLGMSLMGDSTSGVFIKSIQQIDGSAARSRKIQTGDRLLSYNGNNIGGMTVQEVANALSLSPNPCQLKLSRHEVPTLNQRDHFQRPTSVDADSFLQQQKHNKYSSNTLSTTWSHENHSKTLPTKRLLSNESILSQASDLSATHDIKSAVFPVTIDKLGHNSLGFLVVGGLDSEIEDHGIYVKSITPGGPASKSNLLIEGDKILEVNGSSLARVTHAEAVELFRGATGPRCHLLVQRLIFLNSSHSSSTKRIYPFARPGTKFNINMKAILYKHIAAILDNTFEVFLNRSPTGLGLSLTGGTAENKPIEVLDIYPNQPAALSGRLNIGDVILSINSITMHNKNVRDIPSVIGDSTENVKIVACRPDQREYQDYLDRHMNNDNQSPIPSPMNNEQSRCTNDVVRDLPPKSPGTRRFMPKVPIKVKRGEVFAVIMNKEKDSGFGFTLSAGSSSIGYPHIRSVLREPALSAGLKHWDRILSINDTDCQTITHRDLVARLRYAPTGPVHFIIYRPRIEEIVHAKERSRQLQNTSYASISVGDQSGTSISAPPSPVMPSKPNKSELFNKPVQYEKIEVILPKAPQGTYGIGLSQVDPQKSLGGIFICALQPNGIAEKDGRLKIDDRLLFINDNSTEQMSYREVVEALKVTTKKGVKLIIARPINDSSTSNTTNIIPNKEIPKTQEETPIPKSTPPTIASSIFEKLVPREKPKILPLTKIEKPQATTTMIAPTSIEISSSSSSSSSAAAATTVADVAATSSLPSGSALASLIGKKIKPLSSNTAETITDKQQNQPIDIKKKDSPLSHTDVDEDTSDIKTPLISPQSPIAPPPTILELIVPPANSKLSSASSKIDIAKRKQYYQQAASNETLILNAGVAEKIENLTMQLIDKISTPAITMDTTTLMDECREVDIKIGPDDEYLEEFRTLKAINEHEPVEFSSVAMLAEYKTLNRFQNIIPYDFNRVVLSTKPDYINASYIAIPIGDKSMKYIICPPPLPDSINDFWQMIFEAKVKCMIGIFNDQDLKKMKCPAYWPTSIKTAMTLSPFLSLTLIKSRQLDESIDIKEFRIRASEQPHQKQEHSIIFLTYNKWPQDDKIPRDTHSFLNLIHLAHSYQTSDTPLLIHCNTGVGRTGCALLISLLLIKMIRGRTLDIYQMAKELRRQRCGIVQTEQQYRFIYDCARDALNMAIELSIMQSAQ</sequence>
<dbReference type="SUPFAM" id="SSF47031">
    <property type="entry name" value="Second domain of FERM"/>
    <property type="match status" value="1"/>
</dbReference>
<dbReference type="Gene3D" id="1.20.80.10">
    <property type="match status" value="1"/>
</dbReference>
<dbReference type="InterPro" id="IPR014352">
    <property type="entry name" value="FERM/acyl-CoA-bd_prot_sf"/>
</dbReference>
<dbReference type="SMART" id="SM00228">
    <property type="entry name" value="PDZ"/>
    <property type="match status" value="5"/>
</dbReference>
<evidence type="ECO:0000259" key="10">
    <source>
        <dbReference type="PROSITE" id="PS50057"/>
    </source>
</evidence>
<feature type="compositionally biased region" description="Polar residues" evidence="7">
    <location>
        <begin position="1417"/>
        <end position="1428"/>
    </location>
</feature>
<gene>
    <name evidence="12" type="ORF">FME351_LOCUS11292</name>
</gene>
<dbReference type="Gene3D" id="2.30.42.10">
    <property type="match status" value="5"/>
</dbReference>
<dbReference type="PRINTS" id="PR00700">
    <property type="entry name" value="PRTYPHPHTASE"/>
</dbReference>
<dbReference type="SMART" id="SM01196">
    <property type="entry name" value="FERM_C"/>
    <property type="match status" value="1"/>
</dbReference>
<dbReference type="SUPFAM" id="SSF50729">
    <property type="entry name" value="PH domain-like"/>
    <property type="match status" value="1"/>
</dbReference>
<dbReference type="Gene3D" id="3.90.190.10">
    <property type="entry name" value="Protein tyrosine phosphatase superfamily"/>
    <property type="match status" value="1"/>
</dbReference>
<dbReference type="InterPro" id="IPR003595">
    <property type="entry name" value="Tyr_Pase_cat"/>
</dbReference>
<dbReference type="PROSITE" id="PS50056">
    <property type="entry name" value="TYR_PHOSPHATASE_2"/>
    <property type="match status" value="1"/>
</dbReference>
<dbReference type="InterPro" id="IPR019748">
    <property type="entry name" value="FERM_central"/>
</dbReference>
<reference evidence="12" key="1">
    <citation type="submission" date="2021-02" db="EMBL/GenBank/DDBJ databases">
        <authorList>
            <person name="Nowell W R."/>
        </authorList>
    </citation>
    <scope>NUCLEOTIDE SEQUENCE</scope>
</reference>
<dbReference type="SUPFAM" id="SSF52799">
    <property type="entry name" value="(Phosphotyrosine protein) phosphatases II"/>
    <property type="match status" value="1"/>
</dbReference>
<dbReference type="GO" id="GO:0005634">
    <property type="term" value="C:nucleus"/>
    <property type="evidence" value="ECO:0007669"/>
    <property type="project" value="UniProtKB-SubCell"/>
</dbReference>
<feature type="domain" description="Tyrosine-protein phosphatase" evidence="8">
    <location>
        <begin position="1554"/>
        <end position="1817"/>
    </location>
</feature>
<accession>A0A818BVV9</accession>
<dbReference type="SMART" id="SM00194">
    <property type="entry name" value="PTPc"/>
    <property type="match status" value="1"/>
</dbReference>
<protein>
    <recommendedName>
        <fullName evidence="14">Tyrosine-protein phosphatase non-receptor type 13-like</fullName>
    </recommendedName>
</protein>
<feature type="domain" description="PDZ" evidence="11">
    <location>
        <begin position="792"/>
        <end position="866"/>
    </location>
</feature>